<comment type="caution">
    <text evidence="1">The sequence shown here is derived from an EMBL/GenBank/DDBJ whole genome shotgun (WGS) entry which is preliminary data.</text>
</comment>
<dbReference type="InterPro" id="IPR027961">
    <property type="entry name" value="DUF4442"/>
</dbReference>
<dbReference type="Pfam" id="PF14539">
    <property type="entry name" value="DUF4442"/>
    <property type="match status" value="1"/>
</dbReference>
<gene>
    <name evidence="1" type="ORF">nbrc107696_03330</name>
</gene>
<dbReference type="Gene3D" id="3.10.129.10">
    <property type="entry name" value="Hotdog Thioesterase"/>
    <property type="match status" value="1"/>
</dbReference>
<dbReference type="EMBL" id="BJOV01000001">
    <property type="protein sequence ID" value="GED99886.1"/>
    <property type="molecule type" value="Genomic_DNA"/>
</dbReference>
<evidence type="ECO:0008006" key="3">
    <source>
        <dbReference type="Google" id="ProtNLM"/>
    </source>
</evidence>
<protein>
    <recommendedName>
        <fullName evidence="3">Thioesterase</fullName>
    </recommendedName>
</protein>
<dbReference type="SUPFAM" id="SSF54637">
    <property type="entry name" value="Thioesterase/thiol ester dehydrase-isomerase"/>
    <property type="match status" value="1"/>
</dbReference>
<dbReference type="InterPro" id="IPR029069">
    <property type="entry name" value="HotDog_dom_sf"/>
</dbReference>
<evidence type="ECO:0000313" key="2">
    <source>
        <dbReference type="Proteomes" id="UP000444960"/>
    </source>
</evidence>
<evidence type="ECO:0000313" key="1">
    <source>
        <dbReference type="EMBL" id="GED99886.1"/>
    </source>
</evidence>
<accession>A0A7I9V3S7</accession>
<proteinExistence type="predicted"/>
<organism evidence="1 2">
    <name type="scientific">Gordonia spumicola</name>
    <dbReference type="NCBI Taxonomy" id="589161"/>
    <lineage>
        <taxon>Bacteria</taxon>
        <taxon>Bacillati</taxon>
        <taxon>Actinomycetota</taxon>
        <taxon>Actinomycetes</taxon>
        <taxon>Mycobacteriales</taxon>
        <taxon>Gordoniaceae</taxon>
        <taxon>Gordonia</taxon>
    </lineage>
</organism>
<name>A0A7I9V3S7_9ACTN</name>
<dbReference type="Proteomes" id="UP000444960">
    <property type="component" value="Unassembled WGS sequence"/>
</dbReference>
<reference evidence="2" key="1">
    <citation type="submission" date="2019-06" db="EMBL/GenBank/DDBJ databases">
        <title>Gordonia isolated from sludge of a wastewater treatment plant.</title>
        <authorList>
            <person name="Tamura T."/>
            <person name="Aoyama K."/>
            <person name="Kang Y."/>
            <person name="Saito S."/>
            <person name="Akiyama N."/>
            <person name="Yazawa K."/>
            <person name="Gonoi T."/>
            <person name="Mikami Y."/>
        </authorList>
    </citation>
    <scope>NUCLEOTIDE SEQUENCE [LARGE SCALE GENOMIC DNA]</scope>
    <source>
        <strain evidence="2">NBRC 107696</strain>
    </source>
</reference>
<dbReference type="CDD" id="cd03443">
    <property type="entry name" value="PaaI_thioesterase"/>
    <property type="match status" value="1"/>
</dbReference>
<keyword evidence="2" id="KW-1185">Reference proteome</keyword>
<dbReference type="AlphaFoldDB" id="A0A7I9V3S7"/>
<sequence length="182" mass="20191">MNWANWSSVTPRAYYLAMSETSSNSNHGSATYALRRKLPNNRIGDALFSLGMVARVPYFGTILPLVEEMEPGYCRVTAPKWFGVHNHIGTFHAIAACNLAETAMGMLMEASVPTSHRWIPKAMNTRYLTKANTRLTAHAEFAEPVDFDAITEGTDVVVSIRILDKESTEVVHCDITTWVTPA</sequence>